<organism evidence="1">
    <name type="scientific">viral metagenome</name>
    <dbReference type="NCBI Taxonomy" id="1070528"/>
    <lineage>
        <taxon>unclassified sequences</taxon>
        <taxon>metagenomes</taxon>
        <taxon>organismal metagenomes</taxon>
    </lineage>
</organism>
<dbReference type="AlphaFoldDB" id="A0A6C0I5U5"/>
<dbReference type="InterPro" id="IPR038765">
    <property type="entry name" value="Papain-like_cys_pep_sf"/>
</dbReference>
<accession>A0A6C0I5U5</accession>
<sequence length="237" mass="27254">MQSQLQSMMMQSNQSNPQQPRVCPYAFQTGDILLYNTTKYWYSRLIERFTSSDYSHVSIVLHRPMWLDPSLCEEEYYVLESGSERFPDAVSGEIKFGVQVCPMSKVWAEYASQGYGHLYVRRIRFLHQNGPGALMDGIKAAYEKVNGCPYDLNPCDWINCYFDETKTLPQIEASSQHDQKTTSFWCSALMSFVLVMSGFLDKAVPWTVITPHDFSAYCKPQRLAFQGCSYDPDLKLC</sequence>
<dbReference type="EMBL" id="MN740101">
    <property type="protein sequence ID" value="QHT87737.1"/>
    <property type="molecule type" value="Genomic_DNA"/>
</dbReference>
<proteinExistence type="predicted"/>
<dbReference type="SUPFAM" id="SSF54001">
    <property type="entry name" value="Cysteine proteinases"/>
    <property type="match status" value="1"/>
</dbReference>
<name>A0A6C0I5U5_9ZZZZ</name>
<dbReference type="Gene3D" id="3.90.1720.10">
    <property type="entry name" value="endopeptidase domain like (from Nostoc punctiforme)"/>
    <property type="match status" value="1"/>
</dbReference>
<evidence type="ECO:0000313" key="1">
    <source>
        <dbReference type="EMBL" id="QHT87737.1"/>
    </source>
</evidence>
<protein>
    <submittedName>
        <fullName evidence="1">Uncharacterized protein</fullName>
    </submittedName>
</protein>
<reference evidence="1" key="1">
    <citation type="journal article" date="2020" name="Nature">
        <title>Giant virus diversity and host interactions through global metagenomics.</title>
        <authorList>
            <person name="Schulz F."/>
            <person name="Roux S."/>
            <person name="Paez-Espino D."/>
            <person name="Jungbluth S."/>
            <person name="Walsh D.A."/>
            <person name="Denef V.J."/>
            <person name="McMahon K.D."/>
            <person name="Konstantinidis K.T."/>
            <person name="Eloe-Fadrosh E.A."/>
            <person name="Kyrpides N.C."/>
            <person name="Woyke T."/>
        </authorList>
    </citation>
    <scope>NUCLEOTIDE SEQUENCE</scope>
    <source>
        <strain evidence="1">GVMAG-M-3300023184-191</strain>
    </source>
</reference>